<dbReference type="EMBL" id="JACVVK020000112">
    <property type="protein sequence ID" value="KAK7491646.1"/>
    <property type="molecule type" value="Genomic_DNA"/>
</dbReference>
<evidence type="ECO:0000313" key="1">
    <source>
        <dbReference type="EMBL" id="KAK7491646.1"/>
    </source>
</evidence>
<dbReference type="AlphaFoldDB" id="A0ABD0KX82"/>
<gene>
    <name evidence="1" type="ORF">BaRGS_00017099</name>
</gene>
<evidence type="ECO:0000313" key="2">
    <source>
        <dbReference type="Proteomes" id="UP001519460"/>
    </source>
</evidence>
<protein>
    <submittedName>
        <fullName evidence="1">Uncharacterized protein</fullName>
    </submittedName>
</protein>
<keyword evidence="2" id="KW-1185">Reference proteome</keyword>
<proteinExistence type="predicted"/>
<organism evidence="1 2">
    <name type="scientific">Batillaria attramentaria</name>
    <dbReference type="NCBI Taxonomy" id="370345"/>
    <lineage>
        <taxon>Eukaryota</taxon>
        <taxon>Metazoa</taxon>
        <taxon>Spiralia</taxon>
        <taxon>Lophotrochozoa</taxon>
        <taxon>Mollusca</taxon>
        <taxon>Gastropoda</taxon>
        <taxon>Caenogastropoda</taxon>
        <taxon>Sorbeoconcha</taxon>
        <taxon>Cerithioidea</taxon>
        <taxon>Batillariidae</taxon>
        <taxon>Batillaria</taxon>
    </lineage>
</organism>
<accession>A0ABD0KX82</accession>
<sequence length="110" mass="12405">MKIEKATQFRYRLIRQWTPAARHPNRLPTGFSIANFASAETLHTKNPVYFSVSDSLTSGIFQMPPVITGNNALRRDVSRVVDDDLQLLVEVGLRIISDLDDINICPHLLS</sequence>
<comment type="caution">
    <text evidence="1">The sequence shown here is derived from an EMBL/GenBank/DDBJ whole genome shotgun (WGS) entry which is preliminary data.</text>
</comment>
<name>A0ABD0KX82_9CAEN</name>
<reference evidence="1 2" key="1">
    <citation type="journal article" date="2023" name="Sci. Data">
        <title>Genome assembly of the Korean intertidal mud-creeper Batillaria attramentaria.</title>
        <authorList>
            <person name="Patra A.K."/>
            <person name="Ho P.T."/>
            <person name="Jun S."/>
            <person name="Lee S.J."/>
            <person name="Kim Y."/>
            <person name="Won Y.J."/>
        </authorList>
    </citation>
    <scope>NUCLEOTIDE SEQUENCE [LARGE SCALE GENOMIC DNA]</scope>
    <source>
        <strain evidence="1">Wonlab-2016</strain>
    </source>
</reference>
<dbReference type="Proteomes" id="UP001519460">
    <property type="component" value="Unassembled WGS sequence"/>
</dbReference>